<keyword evidence="5 7" id="KW-0560">Oxidoreductase</keyword>
<dbReference type="InterPro" id="IPR000965">
    <property type="entry name" value="GPR_dom"/>
</dbReference>
<evidence type="ECO:0000256" key="6">
    <source>
        <dbReference type="ARBA" id="ARBA00049024"/>
    </source>
</evidence>
<evidence type="ECO:0000256" key="4">
    <source>
        <dbReference type="ARBA" id="ARBA00022857"/>
    </source>
</evidence>
<dbReference type="GO" id="GO:0005737">
    <property type="term" value="C:cytoplasm"/>
    <property type="evidence" value="ECO:0007669"/>
    <property type="project" value="UniProtKB-SubCell"/>
</dbReference>
<dbReference type="UniPathway" id="UPA00098">
    <property type="reaction ID" value="UER00360"/>
</dbReference>
<dbReference type="InterPro" id="IPR015590">
    <property type="entry name" value="Aldehyde_DH_dom"/>
</dbReference>
<dbReference type="EC" id="1.2.1.41" evidence="7"/>
<dbReference type="InterPro" id="IPR012134">
    <property type="entry name" value="Glu-5-SA_DH"/>
</dbReference>
<evidence type="ECO:0000259" key="8">
    <source>
        <dbReference type="Pfam" id="PF00171"/>
    </source>
</evidence>
<comment type="caution">
    <text evidence="9">The sequence shown here is derived from an EMBL/GenBank/DDBJ whole genome shotgun (WGS) entry which is preliminary data.</text>
</comment>
<evidence type="ECO:0000313" key="10">
    <source>
        <dbReference type="Proteomes" id="UP000182278"/>
    </source>
</evidence>
<name>A0A1J4SHC7_9BACT</name>
<keyword evidence="2 7" id="KW-0028">Amino-acid biosynthesis</keyword>
<dbReference type="Gene3D" id="3.40.309.10">
    <property type="entry name" value="Aldehyde Dehydrogenase, Chain A, domain 2"/>
    <property type="match status" value="1"/>
</dbReference>
<dbReference type="NCBIfam" id="NF001221">
    <property type="entry name" value="PRK00197.1"/>
    <property type="match status" value="1"/>
</dbReference>
<comment type="catalytic activity">
    <reaction evidence="6 7">
        <text>L-glutamate 5-semialdehyde + phosphate + NADP(+) = L-glutamyl 5-phosphate + NADPH + H(+)</text>
        <dbReference type="Rhea" id="RHEA:19541"/>
        <dbReference type="ChEBI" id="CHEBI:15378"/>
        <dbReference type="ChEBI" id="CHEBI:43474"/>
        <dbReference type="ChEBI" id="CHEBI:57783"/>
        <dbReference type="ChEBI" id="CHEBI:58066"/>
        <dbReference type="ChEBI" id="CHEBI:58274"/>
        <dbReference type="ChEBI" id="CHEBI:58349"/>
        <dbReference type="EC" id="1.2.1.41"/>
    </reaction>
</comment>
<keyword evidence="4 7" id="KW-0521">NADP</keyword>
<evidence type="ECO:0000256" key="7">
    <source>
        <dbReference type="HAMAP-Rule" id="MF_00412"/>
    </source>
</evidence>
<sequence>MEVKARVIKMARDAKDASKILAGLSARLKDEALRHMADSIEKRTEEILKENKKDLMVAEEKNLSRPMLERLTLNIDKVKEMAQGLRKVASIDDPVGEIVAGWKRPNGLQILKIRIPLGLVGIIYESRPDVTADSIGLCVKSGNSVLLRGGSESLNSNIIIAHTLARASEEKGIPKNCIQIVETSDREGVEIMFKLNEYIDVLIPRGGAELINLVKSESEVPVIETGIGNCHLYVDKDADLKMAIEICLNAKVQRPGVCNAIETLLVHKDIANKYLPQVYEKLRGYGVEIRGCIDTRRILKGSARKRIIKKATEEDWYNEFLDLILAVKVVDTLQEAIEHISRYGSKHSEAIITNNYLTAQEFLRQVDAAVVYVNASTRFTDGGEFGMGSEIGISTQKLHARGPMGLRELTTTKYIIFGNGQVRQ</sequence>
<feature type="domain" description="Aldehyde dehydrogenase" evidence="8">
    <location>
        <begin position="5"/>
        <end position="283"/>
    </location>
</feature>
<dbReference type="Gene3D" id="3.40.605.10">
    <property type="entry name" value="Aldehyde Dehydrogenase, Chain A, domain 1"/>
    <property type="match status" value="1"/>
</dbReference>
<protein>
    <recommendedName>
        <fullName evidence="7">Gamma-glutamyl phosphate reductase</fullName>
        <shortName evidence="7">GPR</shortName>
        <ecNumber evidence="7">1.2.1.41</ecNumber>
    </recommendedName>
    <alternativeName>
        <fullName evidence="7">Glutamate-5-semialdehyde dehydrogenase</fullName>
    </alternativeName>
    <alternativeName>
        <fullName evidence="7">Glutamyl-gamma-semialdehyde dehydrogenase</fullName>
        <shortName evidence="7">GSA dehydrogenase</shortName>
    </alternativeName>
</protein>
<dbReference type="PROSITE" id="PS01223">
    <property type="entry name" value="PROA"/>
    <property type="match status" value="1"/>
</dbReference>
<keyword evidence="3 7" id="KW-0641">Proline biosynthesis</keyword>
<evidence type="ECO:0000313" key="9">
    <source>
        <dbReference type="EMBL" id="OIN98696.1"/>
    </source>
</evidence>
<dbReference type="CDD" id="cd07079">
    <property type="entry name" value="ALDH_F18-19_ProA-GPR"/>
    <property type="match status" value="1"/>
</dbReference>
<comment type="similarity">
    <text evidence="7">Belongs to the gamma-glutamyl phosphate reductase family.</text>
</comment>
<keyword evidence="7" id="KW-0963">Cytoplasm</keyword>
<comment type="subcellular location">
    <subcellularLocation>
        <location evidence="7">Cytoplasm</location>
    </subcellularLocation>
</comment>
<dbReference type="STRING" id="1817893.AUJ66_00350"/>
<dbReference type="NCBIfam" id="TIGR00407">
    <property type="entry name" value="proA"/>
    <property type="match status" value="1"/>
</dbReference>
<reference evidence="9 10" key="1">
    <citation type="journal article" date="2016" name="Environ. Microbiol.">
        <title>Genomic resolution of a cold subsurface aquifer community provides metabolic insights for novel microbes adapted to high CO concentrations.</title>
        <authorList>
            <person name="Probst A.J."/>
            <person name="Castelle C.J."/>
            <person name="Singh A."/>
            <person name="Brown C.T."/>
            <person name="Anantharaman K."/>
            <person name="Sharon I."/>
            <person name="Hug L.A."/>
            <person name="Burstein D."/>
            <person name="Emerson J.B."/>
            <person name="Thomas B.C."/>
            <person name="Banfield J.F."/>
        </authorList>
    </citation>
    <scope>NUCLEOTIDE SEQUENCE [LARGE SCALE GENOMIC DNA]</scope>
    <source>
        <strain evidence="9">CG1_02_38_46</strain>
    </source>
</reference>
<evidence type="ECO:0000256" key="5">
    <source>
        <dbReference type="ARBA" id="ARBA00023002"/>
    </source>
</evidence>
<dbReference type="PANTHER" id="PTHR11063">
    <property type="entry name" value="GLUTAMATE SEMIALDEHYDE DEHYDROGENASE"/>
    <property type="match status" value="1"/>
</dbReference>
<gene>
    <name evidence="7" type="primary">proA</name>
    <name evidence="9" type="ORF">AUJ66_00350</name>
</gene>
<evidence type="ECO:0000256" key="2">
    <source>
        <dbReference type="ARBA" id="ARBA00022605"/>
    </source>
</evidence>
<dbReference type="GO" id="GO:0055129">
    <property type="term" value="P:L-proline biosynthetic process"/>
    <property type="evidence" value="ECO:0007669"/>
    <property type="project" value="UniProtKB-UniRule"/>
</dbReference>
<dbReference type="FunFam" id="3.40.309.10:FF:000006">
    <property type="entry name" value="Gamma-glutamyl phosphate reductase"/>
    <property type="match status" value="1"/>
</dbReference>
<proteinExistence type="inferred from homology"/>
<dbReference type="InterPro" id="IPR016161">
    <property type="entry name" value="Ald_DH/histidinol_DH"/>
</dbReference>
<comment type="function">
    <text evidence="7">Catalyzes the NADPH-dependent reduction of L-glutamate 5-phosphate into L-glutamate 5-semialdehyde and phosphate. The product spontaneously undergoes cyclization to form 1-pyrroline-5-carboxylate.</text>
</comment>
<dbReference type="GO" id="GO:0004350">
    <property type="term" value="F:glutamate-5-semialdehyde dehydrogenase activity"/>
    <property type="evidence" value="ECO:0007669"/>
    <property type="project" value="UniProtKB-UniRule"/>
</dbReference>
<dbReference type="HAMAP" id="MF_00412">
    <property type="entry name" value="ProA"/>
    <property type="match status" value="1"/>
</dbReference>
<dbReference type="Proteomes" id="UP000182278">
    <property type="component" value="Unassembled WGS sequence"/>
</dbReference>
<dbReference type="SUPFAM" id="SSF53720">
    <property type="entry name" value="ALDH-like"/>
    <property type="match status" value="1"/>
</dbReference>
<dbReference type="InterPro" id="IPR016162">
    <property type="entry name" value="Ald_DH_N"/>
</dbReference>
<dbReference type="GO" id="GO:0050661">
    <property type="term" value="F:NADP binding"/>
    <property type="evidence" value="ECO:0007669"/>
    <property type="project" value="InterPro"/>
</dbReference>
<comment type="pathway">
    <text evidence="1 7">Amino-acid biosynthesis; L-proline biosynthesis; L-glutamate 5-semialdehyde from L-glutamate: step 2/2.</text>
</comment>
<dbReference type="Pfam" id="PF00171">
    <property type="entry name" value="Aldedh"/>
    <property type="match status" value="1"/>
</dbReference>
<accession>A0A1J4SHC7</accession>
<dbReference type="EMBL" id="MNUO01000005">
    <property type="protein sequence ID" value="OIN98696.1"/>
    <property type="molecule type" value="Genomic_DNA"/>
</dbReference>
<dbReference type="InterPro" id="IPR016163">
    <property type="entry name" value="Ald_DH_C"/>
</dbReference>
<dbReference type="PIRSF" id="PIRSF000151">
    <property type="entry name" value="GPR"/>
    <property type="match status" value="1"/>
</dbReference>
<dbReference type="PANTHER" id="PTHR11063:SF8">
    <property type="entry name" value="DELTA-1-PYRROLINE-5-CARBOXYLATE SYNTHASE"/>
    <property type="match status" value="1"/>
</dbReference>
<evidence type="ECO:0000256" key="1">
    <source>
        <dbReference type="ARBA" id="ARBA00004985"/>
    </source>
</evidence>
<dbReference type="InterPro" id="IPR020593">
    <property type="entry name" value="G-glutamylP_reductase_CS"/>
</dbReference>
<evidence type="ECO:0000256" key="3">
    <source>
        <dbReference type="ARBA" id="ARBA00022650"/>
    </source>
</evidence>
<dbReference type="AlphaFoldDB" id="A0A1J4SHC7"/>
<organism evidence="9 10">
    <name type="scientific">Candidatus Desantisbacteria bacterium CG1_02_38_46</name>
    <dbReference type="NCBI Taxonomy" id="1817893"/>
    <lineage>
        <taxon>Bacteria</taxon>
        <taxon>Candidatus Desantisiibacteriota</taxon>
    </lineage>
</organism>